<dbReference type="GO" id="GO:0003677">
    <property type="term" value="F:DNA binding"/>
    <property type="evidence" value="ECO:0007669"/>
    <property type="project" value="UniProtKB-UniRule"/>
</dbReference>
<dbReference type="Pfam" id="PF04563">
    <property type="entry name" value="RNA_pol_Rpb2_1"/>
    <property type="match status" value="1"/>
</dbReference>
<dbReference type="PROSITE" id="PS01166">
    <property type="entry name" value="RNA_POL_BETA"/>
    <property type="match status" value="1"/>
</dbReference>
<dbReference type="NCBIfam" id="TIGR02013">
    <property type="entry name" value="rpoB"/>
    <property type="match status" value="1"/>
</dbReference>
<dbReference type="InterPro" id="IPR042107">
    <property type="entry name" value="DNA-dir_RNA_pol_bsu_ext_1_sf"/>
</dbReference>
<evidence type="ECO:0000256" key="2">
    <source>
        <dbReference type="ARBA" id="ARBA00022679"/>
    </source>
</evidence>
<proteinExistence type="inferred from homology"/>
<dbReference type="SUPFAM" id="SSF64484">
    <property type="entry name" value="beta and beta-prime subunits of DNA dependent RNA-polymerase"/>
    <property type="match status" value="1"/>
</dbReference>
<evidence type="ECO:0000256" key="6">
    <source>
        <dbReference type="HAMAP-Rule" id="MF_01321"/>
    </source>
</evidence>
<comment type="catalytic activity">
    <reaction evidence="5 6 8">
        <text>RNA(n) + a ribonucleoside 5'-triphosphate = RNA(n+1) + diphosphate</text>
        <dbReference type="Rhea" id="RHEA:21248"/>
        <dbReference type="Rhea" id="RHEA-COMP:14527"/>
        <dbReference type="Rhea" id="RHEA-COMP:17342"/>
        <dbReference type="ChEBI" id="CHEBI:33019"/>
        <dbReference type="ChEBI" id="CHEBI:61557"/>
        <dbReference type="ChEBI" id="CHEBI:140395"/>
        <dbReference type="EC" id="2.7.7.6"/>
    </reaction>
</comment>
<dbReference type="Gene3D" id="2.40.50.100">
    <property type="match status" value="1"/>
</dbReference>
<dbReference type="GO" id="GO:0003899">
    <property type="term" value="F:DNA-directed RNA polymerase activity"/>
    <property type="evidence" value="ECO:0007669"/>
    <property type="project" value="UniProtKB-UniRule"/>
</dbReference>
<evidence type="ECO:0000259" key="13">
    <source>
        <dbReference type="Pfam" id="PF04563"/>
    </source>
</evidence>
<dbReference type="InterPro" id="IPR007120">
    <property type="entry name" value="DNA-dir_RNAP_su2_dom"/>
</dbReference>
<evidence type="ECO:0000256" key="5">
    <source>
        <dbReference type="ARBA" id="ARBA00048552"/>
    </source>
</evidence>
<dbReference type="InterPro" id="IPR037033">
    <property type="entry name" value="DNA-dir_RNAP_su2_hyb_sf"/>
</dbReference>
<dbReference type="Gene3D" id="2.40.270.10">
    <property type="entry name" value="DNA-directed RNA polymerase, subunit 2, domain 6"/>
    <property type="match status" value="1"/>
</dbReference>
<dbReference type="HAMAP" id="MF_01321">
    <property type="entry name" value="RNApol_bact_RpoB"/>
    <property type="match status" value="1"/>
</dbReference>
<keyword evidence="1 6" id="KW-0240">DNA-directed RNA polymerase</keyword>
<evidence type="ECO:0000259" key="12">
    <source>
        <dbReference type="Pfam" id="PF04561"/>
    </source>
</evidence>
<feature type="domain" description="RNA polymerase Rpb2" evidence="12">
    <location>
        <begin position="175"/>
        <end position="373"/>
    </location>
</feature>
<protein>
    <recommendedName>
        <fullName evidence="6 8">DNA-directed RNA polymerase subunit beta</fullName>
        <shortName evidence="6">RNAP subunit beta</shortName>
        <ecNumber evidence="6 8">2.7.7.6</ecNumber>
    </recommendedName>
    <alternativeName>
        <fullName evidence="6">RNA polymerase subunit beta</fullName>
    </alternativeName>
    <alternativeName>
        <fullName evidence="6">Transcriptase subunit beta</fullName>
    </alternativeName>
</protein>
<organism evidence="16">
    <name type="scientific">Mycobacterium tuberculosis</name>
    <dbReference type="NCBI Taxonomy" id="1773"/>
    <lineage>
        <taxon>Bacteria</taxon>
        <taxon>Bacillati</taxon>
        <taxon>Actinomycetota</taxon>
        <taxon>Actinomycetes</taxon>
        <taxon>Mycobacteriales</taxon>
        <taxon>Mycobacteriaceae</taxon>
        <taxon>Mycobacterium</taxon>
        <taxon>Mycobacterium tuberculosis complex</taxon>
    </lineage>
</organism>
<accession>V9ZCC3</accession>
<dbReference type="Pfam" id="PF04560">
    <property type="entry name" value="RNA_pol_Rpb2_7"/>
    <property type="match status" value="1"/>
</dbReference>
<dbReference type="InterPro" id="IPR007121">
    <property type="entry name" value="RNA_pol_bsu_CS"/>
</dbReference>
<dbReference type="AlphaFoldDB" id="V9ZCC3"/>
<keyword evidence="3 6" id="KW-0548">Nucleotidyltransferase</keyword>
<evidence type="ECO:0000313" key="16">
    <source>
        <dbReference type="EMBL" id="AHE41768.1"/>
    </source>
</evidence>
<dbReference type="Gene3D" id="2.40.50.150">
    <property type="match status" value="1"/>
</dbReference>
<dbReference type="InterPro" id="IPR007641">
    <property type="entry name" value="RNA_pol_Rpb2_7"/>
</dbReference>
<dbReference type="Pfam" id="PF04565">
    <property type="entry name" value="RNA_pol_Rpb2_3"/>
    <property type="match status" value="1"/>
</dbReference>
<dbReference type="FunFam" id="3.90.1800.10:FF:000005">
    <property type="entry name" value="DNA-directed RNA polymerase subunit beta"/>
    <property type="match status" value="1"/>
</dbReference>
<evidence type="ECO:0000256" key="7">
    <source>
        <dbReference type="RuleBase" id="RU000434"/>
    </source>
</evidence>
<keyword evidence="2 6" id="KW-0808">Transferase</keyword>
<dbReference type="CDD" id="cd00653">
    <property type="entry name" value="RNA_pol_B_RPB2"/>
    <property type="match status" value="1"/>
</dbReference>
<comment type="similarity">
    <text evidence="6 7">Belongs to the RNA polymerase beta chain family.</text>
</comment>
<dbReference type="Gene3D" id="2.30.150.10">
    <property type="entry name" value="DNA-directed RNA polymerase, beta subunit, external 1 domain"/>
    <property type="match status" value="1"/>
</dbReference>
<evidence type="ECO:0000256" key="8">
    <source>
        <dbReference type="RuleBase" id="RU363031"/>
    </source>
</evidence>
<dbReference type="InterPro" id="IPR007645">
    <property type="entry name" value="RNA_pol_Rpb2_3"/>
</dbReference>
<feature type="domain" description="DNA-directed RNA polymerase beta subunit external 1" evidence="15">
    <location>
        <begin position="510"/>
        <end position="576"/>
    </location>
</feature>
<dbReference type="Gene3D" id="3.90.1100.10">
    <property type="match status" value="1"/>
</dbReference>
<evidence type="ECO:0000256" key="1">
    <source>
        <dbReference type="ARBA" id="ARBA00022478"/>
    </source>
</evidence>
<feature type="domain" description="RNA polymerase Rpb2" evidence="14">
    <location>
        <begin position="432"/>
        <end position="500"/>
    </location>
</feature>
<dbReference type="Gene3D" id="3.90.1800.10">
    <property type="entry name" value="RNA polymerase alpha subunit dimerisation domain"/>
    <property type="match status" value="1"/>
</dbReference>
<evidence type="ECO:0000259" key="14">
    <source>
        <dbReference type="Pfam" id="PF04565"/>
    </source>
</evidence>
<sequence>MADSRQSKTAASPSPSRPQSSSNNSVPGAPNRVSFAKLREPLEVPGLLDVQTDSFEWLIGSPRWRESAAERGDVNPVGGLEEVLYELSPIEDFSGSMSLSFSDPRFDDVKAPVDECKDKDMTYAAPLFVTAEFINNNTGEIKSQTVFMGDFPMMTEKGTFIINGTERVVVSQLVRSPGVYFDETIDKSTDKTLHSVKVIPSRGAWLEFDVDKRDTVGVRIDRKRRQPVTVLLKALGWTSEQIVERFGFSEIMRSTLEKDNTVGTDEALLDIYRKLRPGEPPTKESAQTLLENLFFKEKRYDLARVGRYKVNKKLGLHVGEPITSSTLTEEDVVATIEYLVRLHEGQTTMTVPGGVEVPVETDDIDHFGNRRLRTVGELIQNQIRVGMSRMERVVRERMTTQDVEAITPQTLINIRPVVAAIKEFFGTSQLSQFMDQNNPLSGLTDKRRLSALGPGGLSRERAGLEVRDVHPSHYGRMCPIETPEGPNIGLIGSLSVYARVNPFGFIETPYRKVVDGVVSDEIVYLTADEEDRHVVAQANSPIDADGRFVEPRVLVRRKAGEVEYVPSSEVDYMDVSPRQMVSVATAMIPFLEHDDANRALMGANMQRQAVPLVRSEAPLVGTGMELRAAIDAGDVVVAEESGVIEEVSADYITVMHDNGTRRTYRMRKFARSNHGTCANQCPIVDAGDRVEAGQVIADGPCTDDGEMALGKNLLVAIMPWEGHNYEDAIILSNRLVEEDVLTSIHIEEHEIDARDTKLGAEEITRDIPNISDEVLADLDERGIVRIGAEVRDGDILVGKVTPKGETELTPEERLLRAIFGEKAREVRDTSLKVPHGESGKVIGIRVFSREDEDELPAGVNELVRVYVAQKRKISDGDKLAGRHGNKGVIGKILPVEDMPFLADGTPVDIILNTHGVPRRMNIGQILETHLGWCAHSGWKVDAAKGVPDWAARLPDELLEAQPNAIVSTPVFDGAQEAELQGLLSCTLPNRDGDVLVDADGKAMLFDGRSGEPFPYPVTVGYMYIMKLHHLVDDKIHARSTGPYSMITQQPLGGKAQFGGQRFGEMECWAMQAYGAAYTLQELLTIKSDDTVGRVKVYEAIVKGENIPEPGIPESFKVLLKELQSLCLNVEVLSSDGAAIELREGEDEDLERAAANLGINLSRNESASVEDLA</sequence>
<feature type="compositionally biased region" description="Low complexity" evidence="9">
    <location>
        <begin position="12"/>
        <end position="27"/>
    </location>
</feature>
<evidence type="ECO:0000256" key="3">
    <source>
        <dbReference type="ARBA" id="ARBA00022695"/>
    </source>
</evidence>
<dbReference type="Pfam" id="PF10385">
    <property type="entry name" value="RNA_pol_Rpb2_45"/>
    <property type="match status" value="1"/>
</dbReference>
<name>V9ZCC3_MYCTX</name>
<evidence type="ECO:0000259" key="10">
    <source>
        <dbReference type="Pfam" id="PF00562"/>
    </source>
</evidence>
<dbReference type="PANTHER" id="PTHR20856">
    <property type="entry name" value="DNA-DIRECTED RNA POLYMERASE I SUBUNIT 2"/>
    <property type="match status" value="1"/>
</dbReference>
<evidence type="ECO:0000256" key="4">
    <source>
        <dbReference type="ARBA" id="ARBA00023163"/>
    </source>
</evidence>
<dbReference type="RefSeq" id="WP_072466306.1">
    <property type="nucleotide sequence ID" value="NZ_CFVA01000010.1"/>
</dbReference>
<dbReference type="InterPro" id="IPR019462">
    <property type="entry name" value="DNA-dir_RNA_pol_bsu_external_1"/>
</dbReference>
<dbReference type="NCBIfam" id="NF001616">
    <property type="entry name" value="PRK00405.1"/>
    <property type="match status" value="1"/>
</dbReference>
<keyword evidence="4 6" id="KW-0804">Transcription</keyword>
<gene>
    <name evidence="6" type="primary">rpoB</name>
</gene>
<evidence type="ECO:0000259" key="15">
    <source>
        <dbReference type="Pfam" id="PF10385"/>
    </source>
</evidence>
<dbReference type="InterPro" id="IPR015712">
    <property type="entry name" value="DNA-dir_RNA_pol_su2"/>
</dbReference>
<dbReference type="InterPro" id="IPR010243">
    <property type="entry name" value="RNA_pol_bsu_bac"/>
</dbReference>
<evidence type="ECO:0000256" key="9">
    <source>
        <dbReference type="SAM" id="MobiDB-lite"/>
    </source>
</evidence>
<reference evidence="16" key="1">
    <citation type="submission" date="2013-10" db="EMBL/GenBank/DDBJ databases">
        <title>Characterisation of rpoB mutations associated with ryfampicin resistance in multidrug-resistant Mycobacterium tuberculosis clinical isolates (from Poland).</title>
        <authorList>
            <person name="Kalita J."/>
            <person name="Bakula Z."/>
            <person name="Jagielski T."/>
        </authorList>
    </citation>
    <scope>NUCLEOTIDE SEQUENCE</scope>
    <source>
        <strain evidence="16">POLMtbcMDR.434</strain>
    </source>
</reference>
<feature type="region of interest" description="Disordered" evidence="9">
    <location>
        <begin position="1"/>
        <end position="34"/>
    </location>
</feature>
<feature type="domain" description="RNA polymerase Rpb2" evidence="11">
    <location>
        <begin position="1058"/>
        <end position="1132"/>
    </location>
</feature>
<dbReference type="GO" id="GO:0032549">
    <property type="term" value="F:ribonucleoside binding"/>
    <property type="evidence" value="ECO:0007669"/>
    <property type="project" value="InterPro"/>
</dbReference>
<dbReference type="InterPro" id="IPR007644">
    <property type="entry name" value="RNA_pol_bsu_protrusion"/>
</dbReference>
<dbReference type="Gene3D" id="3.90.1110.10">
    <property type="entry name" value="RNA polymerase Rpb2, domain 2"/>
    <property type="match status" value="1"/>
</dbReference>
<feature type="domain" description="DNA-directed RNA polymerase subunit 2 hybrid-binding" evidence="10">
    <location>
        <begin position="637"/>
        <end position="1056"/>
    </location>
</feature>
<dbReference type="Pfam" id="PF04561">
    <property type="entry name" value="RNA_pol_Rpb2_2"/>
    <property type="match status" value="1"/>
</dbReference>
<comment type="subunit">
    <text evidence="6 8">The RNAP catalytic core consists of 2 alpha, 1 beta, 1 beta' and 1 omega subunit. When a sigma factor is associated with the core the holoenzyme is formed, which can initiate transcription.</text>
</comment>
<dbReference type="Pfam" id="PF00562">
    <property type="entry name" value="RNA_pol_Rpb2_6"/>
    <property type="match status" value="1"/>
</dbReference>
<dbReference type="InterPro" id="IPR007642">
    <property type="entry name" value="RNA_pol_Rpb2_2"/>
</dbReference>
<dbReference type="GO" id="GO:0000428">
    <property type="term" value="C:DNA-directed RNA polymerase complex"/>
    <property type="evidence" value="ECO:0007669"/>
    <property type="project" value="UniProtKB-KW"/>
</dbReference>
<dbReference type="InterPro" id="IPR014724">
    <property type="entry name" value="RNA_pol_RPB2_OB-fold"/>
</dbReference>
<feature type="domain" description="RNA polymerase beta subunit protrusion" evidence="13">
    <location>
        <begin position="111"/>
        <end position="417"/>
    </location>
</feature>
<dbReference type="SMR" id="V9ZCC3"/>
<evidence type="ECO:0000259" key="11">
    <source>
        <dbReference type="Pfam" id="PF04560"/>
    </source>
</evidence>
<dbReference type="EMBL" id="KF771053">
    <property type="protein sequence ID" value="AHE41768.1"/>
    <property type="molecule type" value="Genomic_DNA"/>
</dbReference>
<comment type="function">
    <text evidence="6 8">DNA-dependent RNA polymerase catalyzes the transcription of DNA into RNA using the four ribonucleoside triphosphates as substrates.</text>
</comment>
<dbReference type="InterPro" id="IPR037034">
    <property type="entry name" value="RNA_pol_Rpb2_2_sf"/>
</dbReference>
<dbReference type="EC" id="2.7.7.6" evidence="6 8"/>
<dbReference type="GO" id="GO:0006351">
    <property type="term" value="P:DNA-templated transcription"/>
    <property type="evidence" value="ECO:0007669"/>
    <property type="project" value="UniProtKB-UniRule"/>
</dbReference>